<name>A0A386HR85_9BACT</name>
<accession>A0A386HR85</accession>
<dbReference type="Gene3D" id="1.10.260.40">
    <property type="entry name" value="lambda repressor-like DNA-binding domains"/>
    <property type="match status" value="1"/>
</dbReference>
<organism evidence="2 3">
    <name type="scientific">Arachidicoccus soli</name>
    <dbReference type="NCBI Taxonomy" id="2341117"/>
    <lineage>
        <taxon>Bacteria</taxon>
        <taxon>Pseudomonadati</taxon>
        <taxon>Bacteroidota</taxon>
        <taxon>Chitinophagia</taxon>
        <taxon>Chitinophagales</taxon>
        <taxon>Chitinophagaceae</taxon>
        <taxon>Arachidicoccus</taxon>
    </lineage>
</organism>
<protein>
    <submittedName>
        <fullName evidence="2">XRE family transcriptional regulator</fullName>
    </submittedName>
</protein>
<evidence type="ECO:0000259" key="1">
    <source>
        <dbReference type="PROSITE" id="PS50943"/>
    </source>
</evidence>
<dbReference type="AlphaFoldDB" id="A0A386HR85"/>
<gene>
    <name evidence="2" type="ORF">D6B99_13145</name>
</gene>
<sequence>MQDAAAKEKVRIGKTVKLIRTKLNISVQELADTLVLSTGTIKSIEAGKAASVDNIIQVIYFFGLTLNEASDPKYQIPLEPQLRQSIIAFHHRHKIPDKNGLLKKAPKVRVILTDRIFPQGYLNEPKPIRYLKEICENEYGIKISSSTLSNAMNELVEEQAVIICNPKDKYHLYRKKK</sequence>
<dbReference type="Pfam" id="PF01381">
    <property type="entry name" value="HTH_3"/>
    <property type="match status" value="1"/>
</dbReference>
<reference evidence="2 3" key="1">
    <citation type="submission" date="2018-09" db="EMBL/GenBank/DDBJ databases">
        <title>Arachidicoccus sp. nov., a bacterium isolated from soil.</title>
        <authorList>
            <person name="Weon H.-Y."/>
            <person name="Kwon S.-W."/>
            <person name="Lee S.A."/>
        </authorList>
    </citation>
    <scope>NUCLEOTIDE SEQUENCE [LARGE SCALE GENOMIC DNA]</scope>
    <source>
        <strain evidence="2 3">KIS59-12</strain>
    </source>
</reference>
<evidence type="ECO:0000313" key="2">
    <source>
        <dbReference type="EMBL" id="AYD48467.1"/>
    </source>
</evidence>
<evidence type="ECO:0000313" key="3">
    <source>
        <dbReference type="Proteomes" id="UP000266118"/>
    </source>
</evidence>
<dbReference type="Proteomes" id="UP000266118">
    <property type="component" value="Chromosome"/>
</dbReference>
<dbReference type="RefSeq" id="WP_119989242.1">
    <property type="nucleotide sequence ID" value="NZ_CP032489.1"/>
</dbReference>
<dbReference type="PROSITE" id="PS50943">
    <property type="entry name" value="HTH_CROC1"/>
    <property type="match status" value="1"/>
</dbReference>
<proteinExistence type="predicted"/>
<dbReference type="InterPro" id="IPR010982">
    <property type="entry name" value="Lambda_DNA-bd_dom_sf"/>
</dbReference>
<dbReference type="SMART" id="SM00530">
    <property type="entry name" value="HTH_XRE"/>
    <property type="match status" value="1"/>
</dbReference>
<feature type="domain" description="HTH cro/C1-type" evidence="1">
    <location>
        <begin position="16"/>
        <end position="69"/>
    </location>
</feature>
<dbReference type="InterPro" id="IPR001387">
    <property type="entry name" value="Cro/C1-type_HTH"/>
</dbReference>
<dbReference type="OrthoDB" id="9836398at2"/>
<dbReference type="GO" id="GO:0003677">
    <property type="term" value="F:DNA binding"/>
    <property type="evidence" value="ECO:0007669"/>
    <property type="project" value="InterPro"/>
</dbReference>
<dbReference type="SUPFAM" id="SSF47413">
    <property type="entry name" value="lambda repressor-like DNA-binding domains"/>
    <property type="match status" value="1"/>
</dbReference>
<keyword evidence="3" id="KW-1185">Reference proteome</keyword>
<dbReference type="EMBL" id="CP032489">
    <property type="protein sequence ID" value="AYD48467.1"/>
    <property type="molecule type" value="Genomic_DNA"/>
</dbReference>
<dbReference type="KEGG" id="ark:D6B99_13145"/>
<dbReference type="CDD" id="cd00093">
    <property type="entry name" value="HTH_XRE"/>
    <property type="match status" value="1"/>
</dbReference>